<dbReference type="EMBL" id="QUZK01000022">
    <property type="protein sequence ID" value="RFF31176.1"/>
    <property type="molecule type" value="Genomic_DNA"/>
</dbReference>
<dbReference type="PANTHER" id="PTHR22990:SF15">
    <property type="entry name" value="F-BOX ONLY PROTEIN 10"/>
    <property type="match status" value="1"/>
</dbReference>
<evidence type="ECO:0000313" key="4">
    <source>
        <dbReference type="EMBL" id="RFF31176.1"/>
    </source>
</evidence>
<dbReference type="Proteomes" id="UP000260351">
    <property type="component" value="Unassembled WGS sequence"/>
</dbReference>
<dbReference type="Gene3D" id="2.160.20.10">
    <property type="entry name" value="Single-stranded right-handed beta-helix, Pectin lyase-like"/>
    <property type="match status" value="3"/>
</dbReference>
<dbReference type="SMART" id="SM00710">
    <property type="entry name" value="PbH1"/>
    <property type="match status" value="12"/>
</dbReference>
<evidence type="ECO:0000313" key="5">
    <source>
        <dbReference type="Proteomes" id="UP000260351"/>
    </source>
</evidence>
<gene>
    <name evidence="4" type="ORF">DZC52_04970</name>
</gene>
<feature type="chain" id="PRO_5017783859" evidence="2">
    <location>
        <begin position="33"/>
        <end position="772"/>
    </location>
</feature>
<keyword evidence="2" id="KW-0732">Signal</keyword>
<dbReference type="InterPro" id="IPR039448">
    <property type="entry name" value="Beta_helix"/>
</dbReference>
<keyword evidence="5" id="KW-1185">Reference proteome</keyword>
<reference evidence="4 5" key="1">
    <citation type="submission" date="2018-08" db="EMBL/GenBank/DDBJ databases">
        <title>Wenzhouxiangella salilacus sp. nov., a novel bacterium isolated from a saline lake in Xinjiang Province, China.</title>
        <authorList>
            <person name="Han S."/>
        </authorList>
    </citation>
    <scope>NUCLEOTIDE SEQUENCE [LARGE SCALE GENOMIC DNA]</scope>
    <source>
        <strain evidence="4 5">XDB06</strain>
    </source>
</reference>
<dbReference type="InterPro" id="IPR011050">
    <property type="entry name" value="Pectin_lyase_fold/virulence"/>
</dbReference>
<dbReference type="AlphaFoldDB" id="A0A3E1KB81"/>
<dbReference type="InterPro" id="IPR051550">
    <property type="entry name" value="SCF-Subunits/Alg-Epimerases"/>
</dbReference>
<proteinExistence type="predicted"/>
<evidence type="ECO:0000256" key="2">
    <source>
        <dbReference type="SAM" id="SignalP"/>
    </source>
</evidence>
<dbReference type="PANTHER" id="PTHR22990">
    <property type="entry name" value="F-BOX ONLY PROTEIN"/>
    <property type="match status" value="1"/>
</dbReference>
<sequence>MLDDGISQDNSMNTLNRFVALGMLLAAGAAQAFVVNDIGDASDANPGDGFCDIPVGGPPRCTLRAAIEEANAFGGGHLIEFSVGLFTITPVTPLPTISSVVTIDATTAPGYNTGASSVLDATPLVRLDGSSLGGTTADGLRVASTAAVTIRGLAIFNFPDNGIEIVNSSTVELDSNWIGVRHDGAAGGNGGSGVYVSNCDRCVVGTDVVTSPTIGISGRGNLISNNAEDGIYVQLGADGQIAGNYIGTNPAGGSAFGNSRHGIQLVGPDNFLGIIAGTASGPITSPNYIEYNAGDGIRTTTGTQRIHVNEIFANGGNGISLNGGSSEVGDSVAGRRNLIAANAGHGIHVGNLATSSGNVIEENWIYQNQQRGVQVSAGSNNSVVFNQIFDNDNDAVYLADEDNTVQGNEIGFLNGSLVGNGANGIVVAAGGNLLQGNRIGGMADDGIDVVSGVTSTITGNSVGAQQDGSVFGNAGVGIRVRAAAVNTQILDNVIGDNSDGVLLEGATNDVCGNLIGLGSSNENIGNAIEGIRVLGGANVIGDEGAGCTGNHIGFNASDGIQVHGDNNTIRDNTIGGQRFVDLGNGRGGVLLTDGASLNDVSDNVVWNNDDGIRVGSTAGTGNRLEDNNFGGHADLAIDLNDDGDTPNDAGDVDSGPNNMQNYPVISQVDDVGGQLSVTYFVDSGTGQSTYPLQVDFYYNSQDFREGYRIHVDSYNVAPGSNRTITIDPPFDNGYLMAMVIDADGNSSEIGVQQAFTITPPPDELFKDRFEMP</sequence>
<dbReference type="InterPro" id="IPR026457">
    <property type="entry name" value="CSLREA_Nterm"/>
</dbReference>
<name>A0A3E1KB81_9GAMM</name>
<organism evidence="4 5">
    <name type="scientific">Wenzhouxiangella sediminis</name>
    <dbReference type="NCBI Taxonomy" id="1792836"/>
    <lineage>
        <taxon>Bacteria</taxon>
        <taxon>Pseudomonadati</taxon>
        <taxon>Pseudomonadota</taxon>
        <taxon>Gammaproteobacteria</taxon>
        <taxon>Chromatiales</taxon>
        <taxon>Wenzhouxiangellaceae</taxon>
        <taxon>Wenzhouxiangella</taxon>
    </lineage>
</organism>
<feature type="signal peptide" evidence="2">
    <location>
        <begin position="1"/>
        <end position="32"/>
    </location>
</feature>
<comment type="caution">
    <text evidence="4">The sequence shown here is derived from an EMBL/GenBank/DDBJ whole genome shotgun (WGS) entry which is preliminary data.</text>
</comment>
<evidence type="ECO:0000256" key="1">
    <source>
        <dbReference type="ARBA" id="ARBA00022737"/>
    </source>
</evidence>
<dbReference type="InterPro" id="IPR012334">
    <property type="entry name" value="Pectin_lyas_fold"/>
</dbReference>
<dbReference type="SUPFAM" id="SSF51126">
    <property type="entry name" value="Pectin lyase-like"/>
    <property type="match status" value="2"/>
</dbReference>
<feature type="domain" description="Right handed beta helix" evidence="3">
    <location>
        <begin position="336"/>
        <end position="410"/>
    </location>
</feature>
<dbReference type="Pfam" id="PF13229">
    <property type="entry name" value="Beta_helix"/>
    <property type="match status" value="2"/>
</dbReference>
<accession>A0A3E1KB81</accession>
<dbReference type="InterPro" id="IPR006626">
    <property type="entry name" value="PbH1"/>
</dbReference>
<evidence type="ECO:0000259" key="3">
    <source>
        <dbReference type="Pfam" id="PF13229"/>
    </source>
</evidence>
<protein>
    <submittedName>
        <fullName evidence="4">CSLREA domain-containing protein</fullName>
    </submittedName>
</protein>
<feature type="domain" description="Right handed beta helix" evidence="3">
    <location>
        <begin position="139"/>
        <end position="327"/>
    </location>
</feature>
<dbReference type="NCBIfam" id="TIGR04214">
    <property type="entry name" value="CSLREA_Nterm"/>
    <property type="match status" value="1"/>
</dbReference>
<keyword evidence="1" id="KW-0677">Repeat</keyword>